<organism evidence="1 2">
    <name type="scientific">Lindgomyces ingoldianus</name>
    <dbReference type="NCBI Taxonomy" id="673940"/>
    <lineage>
        <taxon>Eukaryota</taxon>
        <taxon>Fungi</taxon>
        <taxon>Dikarya</taxon>
        <taxon>Ascomycota</taxon>
        <taxon>Pezizomycotina</taxon>
        <taxon>Dothideomycetes</taxon>
        <taxon>Pleosporomycetidae</taxon>
        <taxon>Pleosporales</taxon>
        <taxon>Lindgomycetaceae</taxon>
        <taxon>Lindgomyces</taxon>
    </lineage>
</organism>
<comment type="caution">
    <text evidence="1">The sequence shown here is derived from an EMBL/GenBank/DDBJ whole genome shotgun (WGS) entry which is preliminary data.</text>
</comment>
<evidence type="ECO:0000313" key="1">
    <source>
        <dbReference type="EMBL" id="KAF2476264.1"/>
    </source>
</evidence>
<name>A0ACB6RAH2_9PLEO</name>
<protein>
    <submittedName>
        <fullName evidence="1">Uncharacterized protein</fullName>
    </submittedName>
</protein>
<proteinExistence type="predicted"/>
<gene>
    <name evidence="1" type="ORF">BDR25DRAFT_331154</name>
</gene>
<sequence length="212" mass="23107">MAEVQAQPTPNLSVGTTEKEVFITKLDGLLEQYLNTLDQYQRAQQKLTSSLSSGFFSLAQANFNNRSHSRYGQDYYDERMQATRRITVTAEGTHVAFACSAPNSSPSPAESVTDASADGEAPLEKTSESPLAASATASTLPPGVNKASYGDTDTRTDPLHWFGILVPPALRSTQSSFISAVEGPIPQVVTLMKELRKQEVEIARLRKQIKKL</sequence>
<keyword evidence="2" id="KW-1185">Reference proteome</keyword>
<reference evidence="1" key="1">
    <citation type="journal article" date="2020" name="Stud. Mycol.">
        <title>101 Dothideomycetes genomes: a test case for predicting lifestyles and emergence of pathogens.</title>
        <authorList>
            <person name="Haridas S."/>
            <person name="Albert R."/>
            <person name="Binder M."/>
            <person name="Bloem J."/>
            <person name="Labutti K."/>
            <person name="Salamov A."/>
            <person name="Andreopoulos B."/>
            <person name="Baker S."/>
            <person name="Barry K."/>
            <person name="Bills G."/>
            <person name="Bluhm B."/>
            <person name="Cannon C."/>
            <person name="Castanera R."/>
            <person name="Culley D."/>
            <person name="Daum C."/>
            <person name="Ezra D."/>
            <person name="Gonzalez J."/>
            <person name="Henrissat B."/>
            <person name="Kuo A."/>
            <person name="Liang C."/>
            <person name="Lipzen A."/>
            <person name="Lutzoni F."/>
            <person name="Magnuson J."/>
            <person name="Mondo S."/>
            <person name="Nolan M."/>
            <person name="Ohm R."/>
            <person name="Pangilinan J."/>
            <person name="Park H.-J."/>
            <person name="Ramirez L."/>
            <person name="Alfaro M."/>
            <person name="Sun H."/>
            <person name="Tritt A."/>
            <person name="Yoshinaga Y."/>
            <person name="Zwiers L.-H."/>
            <person name="Turgeon B."/>
            <person name="Goodwin S."/>
            <person name="Spatafora J."/>
            <person name="Crous P."/>
            <person name="Grigoriev I."/>
        </authorList>
    </citation>
    <scope>NUCLEOTIDE SEQUENCE</scope>
    <source>
        <strain evidence="1">ATCC 200398</strain>
    </source>
</reference>
<accession>A0ACB6RAH2</accession>
<dbReference type="EMBL" id="MU003494">
    <property type="protein sequence ID" value="KAF2476264.1"/>
    <property type="molecule type" value="Genomic_DNA"/>
</dbReference>
<dbReference type="Proteomes" id="UP000799755">
    <property type="component" value="Unassembled WGS sequence"/>
</dbReference>
<evidence type="ECO:0000313" key="2">
    <source>
        <dbReference type="Proteomes" id="UP000799755"/>
    </source>
</evidence>